<keyword evidence="2" id="KW-0732">Signal</keyword>
<feature type="compositionally biased region" description="Low complexity" evidence="1">
    <location>
        <begin position="40"/>
        <end position="61"/>
    </location>
</feature>
<dbReference type="GeneID" id="91307412"/>
<dbReference type="Proteomes" id="UP000078468">
    <property type="component" value="Chromosome"/>
</dbReference>
<evidence type="ECO:0000256" key="1">
    <source>
        <dbReference type="SAM" id="MobiDB-lite"/>
    </source>
</evidence>
<proteinExistence type="predicted"/>
<protein>
    <submittedName>
        <fullName evidence="3">Uncharacterized protein</fullName>
    </submittedName>
</protein>
<dbReference type="KEGG" id="spav:Spa2297_21220"/>
<gene>
    <name evidence="3" type="ORF">Spa2297_21220</name>
</gene>
<accession>A0A191V2M6</accession>
<feature type="region of interest" description="Disordered" evidence="1">
    <location>
        <begin position="23"/>
        <end position="68"/>
    </location>
</feature>
<dbReference type="EMBL" id="CP015866">
    <property type="protein sequence ID" value="ANJ09266.1"/>
    <property type="molecule type" value="Genomic_DNA"/>
</dbReference>
<evidence type="ECO:0000256" key="2">
    <source>
        <dbReference type="SAM" id="SignalP"/>
    </source>
</evidence>
<sequence>MTRRRPARLAALTLTAAAALTLSACGGDDNSSDDKDKIAGADTGSDTSTSPSPSASSTEAGGRPKIELPSDMKLTFEDAETGDAVKDAVLADNAQRMRALNAAIAGTDPKGTALGFYNTGKALEASVSWVAQFEKVDATVTGEVRYFNRKVTLKDGASAGLTFCADESKGFSKDRKTGKVAKTPVTKNSYVLYNTRLEKNADGVWQTSQIISTRGAAQCQP</sequence>
<evidence type="ECO:0000313" key="3">
    <source>
        <dbReference type="EMBL" id="ANJ09266.1"/>
    </source>
</evidence>
<dbReference type="AlphaFoldDB" id="A0A191V2M6"/>
<dbReference type="PROSITE" id="PS51257">
    <property type="entry name" value="PROKAR_LIPOPROTEIN"/>
    <property type="match status" value="1"/>
</dbReference>
<evidence type="ECO:0000313" key="4">
    <source>
        <dbReference type="Proteomes" id="UP000078468"/>
    </source>
</evidence>
<organism evidence="3 4">
    <name type="scientific">Streptomyces parvulus</name>
    <dbReference type="NCBI Taxonomy" id="146923"/>
    <lineage>
        <taxon>Bacteria</taxon>
        <taxon>Bacillati</taxon>
        <taxon>Actinomycetota</taxon>
        <taxon>Actinomycetes</taxon>
        <taxon>Kitasatosporales</taxon>
        <taxon>Streptomycetaceae</taxon>
        <taxon>Streptomyces</taxon>
    </lineage>
</organism>
<feature type="chain" id="PRO_5043769517" evidence="2">
    <location>
        <begin position="25"/>
        <end position="221"/>
    </location>
</feature>
<reference evidence="3 4" key="1">
    <citation type="submission" date="2016-05" db="EMBL/GenBank/DDBJ databases">
        <title>Non-Contiguous Finished Genome Sequence of Streptomyces parvulus 2297 Integrated Site-Specifically with Actinophage R4.</title>
        <authorList>
            <person name="Nishizawa T."/>
            <person name="Miura T."/>
            <person name="Harada C."/>
            <person name="Guo Y."/>
            <person name="Narisawa K."/>
            <person name="Ohta H."/>
            <person name="Takahashi H."/>
            <person name="Shirai M."/>
        </authorList>
    </citation>
    <scope>NUCLEOTIDE SEQUENCE [LARGE SCALE GENOMIC DNA]</scope>
    <source>
        <strain evidence="3 4">2297</strain>
    </source>
</reference>
<dbReference type="RefSeq" id="WP_064729596.1">
    <property type="nucleotide sequence ID" value="NZ_BMRX01000002.1"/>
</dbReference>
<name>A0A191V2M6_9ACTN</name>
<feature type="signal peptide" evidence="2">
    <location>
        <begin position="1"/>
        <end position="24"/>
    </location>
</feature>